<protein>
    <recommendedName>
        <fullName evidence="3">Endonuclease/exonuclease/phosphatase domain-containing protein</fullName>
    </recommendedName>
</protein>
<evidence type="ECO:0000313" key="1">
    <source>
        <dbReference type="EMBL" id="KFK22328.1"/>
    </source>
</evidence>
<keyword evidence="2" id="KW-1185">Reference proteome</keyword>
<dbReference type="EMBL" id="KL990410">
    <property type="protein sequence ID" value="KFK22328.1"/>
    <property type="molecule type" value="Genomic_DNA"/>
</dbReference>
<reference evidence="2" key="1">
    <citation type="journal article" date="2015" name="Nat. Plants">
        <title>Genome expansion of Arabis alpina linked with retrotransposition and reduced symmetric DNA methylation.</title>
        <authorList>
            <person name="Willing E.M."/>
            <person name="Rawat V."/>
            <person name="Mandakova T."/>
            <person name="Maumus F."/>
            <person name="James G.V."/>
            <person name="Nordstroem K.J."/>
            <person name="Becker C."/>
            <person name="Warthmann N."/>
            <person name="Chica C."/>
            <person name="Szarzynska B."/>
            <person name="Zytnicki M."/>
            <person name="Albani M.C."/>
            <person name="Kiefer C."/>
            <person name="Bergonzi S."/>
            <person name="Castaings L."/>
            <person name="Mateos J.L."/>
            <person name="Berns M.C."/>
            <person name="Bujdoso N."/>
            <person name="Piofczyk T."/>
            <person name="de Lorenzo L."/>
            <person name="Barrero-Sicilia C."/>
            <person name="Mateos I."/>
            <person name="Piednoel M."/>
            <person name="Hagmann J."/>
            <person name="Chen-Min-Tao R."/>
            <person name="Iglesias-Fernandez R."/>
            <person name="Schuster S.C."/>
            <person name="Alonso-Blanco C."/>
            <person name="Roudier F."/>
            <person name="Carbonero P."/>
            <person name="Paz-Ares J."/>
            <person name="Davis S.J."/>
            <person name="Pecinka A."/>
            <person name="Quesneville H."/>
            <person name="Colot V."/>
            <person name="Lysak M.A."/>
            <person name="Weigel D."/>
            <person name="Coupland G."/>
            <person name="Schneeberger K."/>
        </authorList>
    </citation>
    <scope>NUCLEOTIDE SEQUENCE [LARGE SCALE GENOMIC DNA]</scope>
    <source>
        <strain evidence="2">cv. Pajares</strain>
    </source>
</reference>
<gene>
    <name evidence="1" type="ORF">AALP_AAs43842U000100</name>
</gene>
<evidence type="ECO:0000313" key="2">
    <source>
        <dbReference type="Proteomes" id="UP000029120"/>
    </source>
</evidence>
<dbReference type="OrthoDB" id="1110856at2759"/>
<dbReference type="AlphaFoldDB" id="A0A087FXH6"/>
<accession>A0A087FXH6</accession>
<proteinExistence type="predicted"/>
<name>A0A087FXH6_ARAAL</name>
<organism evidence="1 2">
    <name type="scientific">Arabis alpina</name>
    <name type="common">Alpine rock-cress</name>
    <dbReference type="NCBI Taxonomy" id="50452"/>
    <lineage>
        <taxon>Eukaryota</taxon>
        <taxon>Viridiplantae</taxon>
        <taxon>Streptophyta</taxon>
        <taxon>Embryophyta</taxon>
        <taxon>Tracheophyta</taxon>
        <taxon>Spermatophyta</taxon>
        <taxon>Magnoliopsida</taxon>
        <taxon>eudicotyledons</taxon>
        <taxon>Gunneridae</taxon>
        <taxon>Pentapetalae</taxon>
        <taxon>rosids</taxon>
        <taxon>malvids</taxon>
        <taxon>Brassicales</taxon>
        <taxon>Brassicaceae</taxon>
        <taxon>Arabideae</taxon>
        <taxon>Arabis</taxon>
    </lineage>
</organism>
<dbReference type="Gramene" id="KFK22328">
    <property type="protein sequence ID" value="KFK22328"/>
    <property type="gene ID" value="AALP_AAs43842U000100"/>
</dbReference>
<evidence type="ECO:0008006" key="3">
    <source>
        <dbReference type="Google" id="ProtNLM"/>
    </source>
</evidence>
<sequence length="74" mass="8382">MANMCPNWSYVSNHSEDESGRVIVIWKAPLTVVTLHKSRQSVTCMDRRINDSTPRIIGGDFNETIHPCEHSDPT</sequence>
<dbReference type="Proteomes" id="UP000029120">
    <property type="component" value="Unassembled WGS sequence"/>
</dbReference>
<feature type="non-terminal residue" evidence="1">
    <location>
        <position position="74"/>
    </location>
</feature>